<dbReference type="EMBL" id="JABSTU010000001">
    <property type="protein sequence ID" value="KAH8039759.1"/>
    <property type="molecule type" value="Genomic_DNA"/>
</dbReference>
<evidence type="ECO:0000259" key="1">
    <source>
        <dbReference type="Pfam" id="PF03184"/>
    </source>
</evidence>
<dbReference type="Pfam" id="PF03184">
    <property type="entry name" value="DDE_1"/>
    <property type="match status" value="1"/>
</dbReference>
<sequence length="111" mass="12321">MDEAMMLEWIRLVWNRRASALLRLRSMLVLDAFRGHLTDAVKRALDDGKMHLAVIPSGMTSTLQPLDVALNKPFKDLEYQDNSLDGTEGDALWEAASDKLSSSEDTGASLD</sequence>
<dbReference type="AlphaFoldDB" id="A0A9J6EZX8"/>
<dbReference type="Proteomes" id="UP000821866">
    <property type="component" value="Chromosome 1"/>
</dbReference>
<gene>
    <name evidence="2" type="ORF">HPB51_008691</name>
</gene>
<keyword evidence="3" id="KW-1185">Reference proteome</keyword>
<feature type="domain" description="DDE-1" evidence="1">
    <location>
        <begin position="1"/>
        <end position="76"/>
    </location>
</feature>
<evidence type="ECO:0000313" key="2">
    <source>
        <dbReference type="EMBL" id="KAH8039759.1"/>
    </source>
</evidence>
<reference evidence="2" key="1">
    <citation type="journal article" date="2020" name="Cell">
        <title>Large-Scale Comparative Analyses of Tick Genomes Elucidate Their Genetic Diversity and Vector Capacities.</title>
        <authorList>
            <consortium name="Tick Genome and Microbiome Consortium (TIGMIC)"/>
            <person name="Jia N."/>
            <person name="Wang J."/>
            <person name="Shi W."/>
            <person name="Du L."/>
            <person name="Sun Y."/>
            <person name="Zhan W."/>
            <person name="Jiang J.F."/>
            <person name="Wang Q."/>
            <person name="Zhang B."/>
            <person name="Ji P."/>
            <person name="Bell-Sakyi L."/>
            <person name="Cui X.M."/>
            <person name="Yuan T.T."/>
            <person name="Jiang B.G."/>
            <person name="Yang W.F."/>
            <person name="Lam T.T."/>
            <person name="Chang Q.C."/>
            <person name="Ding S.J."/>
            <person name="Wang X.J."/>
            <person name="Zhu J.G."/>
            <person name="Ruan X.D."/>
            <person name="Zhao L."/>
            <person name="Wei J.T."/>
            <person name="Ye R.Z."/>
            <person name="Que T.C."/>
            <person name="Du C.H."/>
            <person name="Zhou Y.H."/>
            <person name="Cheng J.X."/>
            <person name="Dai P.F."/>
            <person name="Guo W.B."/>
            <person name="Han X.H."/>
            <person name="Huang E.J."/>
            <person name="Li L.F."/>
            <person name="Wei W."/>
            <person name="Gao Y.C."/>
            <person name="Liu J.Z."/>
            <person name="Shao H.Z."/>
            <person name="Wang X."/>
            <person name="Wang C.C."/>
            <person name="Yang T.C."/>
            <person name="Huo Q.B."/>
            <person name="Li W."/>
            <person name="Chen H.Y."/>
            <person name="Chen S.E."/>
            <person name="Zhou L.G."/>
            <person name="Ni X.B."/>
            <person name="Tian J.H."/>
            <person name="Sheng Y."/>
            <person name="Liu T."/>
            <person name="Pan Y.S."/>
            <person name="Xia L.Y."/>
            <person name="Li J."/>
            <person name="Zhao F."/>
            <person name="Cao W.C."/>
        </authorList>
    </citation>
    <scope>NUCLEOTIDE SEQUENCE</scope>
    <source>
        <strain evidence="2">Rmic-2018</strain>
    </source>
</reference>
<protein>
    <recommendedName>
        <fullName evidence="1">DDE-1 domain-containing protein</fullName>
    </recommendedName>
</protein>
<reference evidence="2" key="2">
    <citation type="submission" date="2021-09" db="EMBL/GenBank/DDBJ databases">
        <authorList>
            <person name="Jia N."/>
            <person name="Wang J."/>
            <person name="Shi W."/>
            <person name="Du L."/>
            <person name="Sun Y."/>
            <person name="Zhan W."/>
            <person name="Jiang J."/>
            <person name="Wang Q."/>
            <person name="Zhang B."/>
            <person name="Ji P."/>
            <person name="Sakyi L.B."/>
            <person name="Cui X."/>
            <person name="Yuan T."/>
            <person name="Jiang B."/>
            <person name="Yang W."/>
            <person name="Lam T.T.-Y."/>
            <person name="Chang Q."/>
            <person name="Ding S."/>
            <person name="Wang X."/>
            <person name="Zhu J."/>
            <person name="Ruan X."/>
            <person name="Zhao L."/>
            <person name="Wei J."/>
            <person name="Que T."/>
            <person name="Du C."/>
            <person name="Cheng J."/>
            <person name="Dai P."/>
            <person name="Han X."/>
            <person name="Huang E."/>
            <person name="Gao Y."/>
            <person name="Liu J."/>
            <person name="Shao H."/>
            <person name="Ye R."/>
            <person name="Li L."/>
            <person name="Wei W."/>
            <person name="Wang X."/>
            <person name="Wang C."/>
            <person name="Huo Q."/>
            <person name="Li W."/>
            <person name="Guo W."/>
            <person name="Chen H."/>
            <person name="Chen S."/>
            <person name="Zhou L."/>
            <person name="Zhou L."/>
            <person name="Ni X."/>
            <person name="Tian J."/>
            <person name="Zhou Y."/>
            <person name="Sheng Y."/>
            <person name="Liu T."/>
            <person name="Pan Y."/>
            <person name="Xia L."/>
            <person name="Li J."/>
            <person name="Zhao F."/>
            <person name="Cao W."/>
        </authorList>
    </citation>
    <scope>NUCLEOTIDE SEQUENCE</scope>
    <source>
        <strain evidence="2">Rmic-2018</strain>
        <tissue evidence="2">Larvae</tissue>
    </source>
</reference>
<evidence type="ECO:0000313" key="3">
    <source>
        <dbReference type="Proteomes" id="UP000821866"/>
    </source>
</evidence>
<dbReference type="GO" id="GO:0003676">
    <property type="term" value="F:nucleic acid binding"/>
    <property type="evidence" value="ECO:0007669"/>
    <property type="project" value="InterPro"/>
</dbReference>
<proteinExistence type="predicted"/>
<name>A0A9J6EZX8_RHIMP</name>
<organism evidence="2 3">
    <name type="scientific">Rhipicephalus microplus</name>
    <name type="common">Cattle tick</name>
    <name type="synonym">Boophilus microplus</name>
    <dbReference type="NCBI Taxonomy" id="6941"/>
    <lineage>
        <taxon>Eukaryota</taxon>
        <taxon>Metazoa</taxon>
        <taxon>Ecdysozoa</taxon>
        <taxon>Arthropoda</taxon>
        <taxon>Chelicerata</taxon>
        <taxon>Arachnida</taxon>
        <taxon>Acari</taxon>
        <taxon>Parasitiformes</taxon>
        <taxon>Ixodida</taxon>
        <taxon>Ixodoidea</taxon>
        <taxon>Ixodidae</taxon>
        <taxon>Rhipicephalinae</taxon>
        <taxon>Rhipicephalus</taxon>
        <taxon>Boophilus</taxon>
    </lineage>
</organism>
<dbReference type="InterPro" id="IPR004875">
    <property type="entry name" value="DDE_SF_endonuclease_dom"/>
</dbReference>
<comment type="caution">
    <text evidence="2">The sequence shown here is derived from an EMBL/GenBank/DDBJ whole genome shotgun (WGS) entry which is preliminary data.</text>
</comment>
<accession>A0A9J6EZX8</accession>